<dbReference type="InterPro" id="IPR036396">
    <property type="entry name" value="Cyt_P450_sf"/>
</dbReference>
<dbReference type="PRINTS" id="PR00463">
    <property type="entry name" value="EP450I"/>
</dbReference>
<feature type="binding site" description="axial binding residue" evidence="8">
    <location>
        <position position="504"/>
    </location>
    <ligand>
        <name>heme</name>
        <dbReference type="ChEBI" id="CHEBI:30413"/>
    </ligand>
    <ligandPart>
        <name>Fe</name>
        <dbReference type="ChEBI" id="CHEBI:18248"/>
    </ligandPart>
</feature>
<evidence type="ECO:0000313" key="11">
    <source>
        <dbReference type="EMBL" id="GFY09674.1"/>
    </source>
</evidence>
<evidence type="ECO:0000256" key="9">
    <source>
        <dbReference type="RuleBase" id="RU000461"/>
    </source>
</evidence>
<dbReference type="InterPro" id="IPR002401">
    <property type="entry name" value="Cyt_P450_E_grp-I"/>
</dbReference>
<keyword evidence="12" id="KW-1185">Reference proteome</keyword>
<feature type="signal peptide" evidence="10">
    <location>
        <begin position="1"/>
        <end position="34"/>
    </location>
</feature>
<evidence type="ECO:0000256" key="8">
    <source>
        <dbReference type="PIRSR" id="PIRSR602401-1"/>
    </source>
</evidence>
<dbReference type="GO" id="GO:0005506">
    <property type="term" value="F:iron ion binding"/>
    <property type="evidence" value="ECO:0007669"/>
    <property type="project" value="InterPro"/>
</dbReference>
<dbReference type="CDD" id="cd11054">
    <property type="entry name" value="CYP24A1-like"/>
    <property type="match status" value="1"/>
</dbReference>
<evidence type="ECO:0000256" key="7">
    <source>
        <dbReference type="ARBA" id="ARBA00023033"/>
    </source>
</evidence>
<evidence type="ECO:0000256" key="2">
    <source>
        <dbReference type="ARBA" id="ARBA00010617"/>
    </source>
</evidence>
<evidence type="ECO:0000256" key="1">
    <source>
        <dbReference type="ARBA" id="ARBA00001971"/>
    </source>
</evidence>
<gene>
    <name evidence="11" type="primary">dib</name>
    <name evidence="11" type="ORF">TNCV_381681</name>
</gene>
<dbReference type="AlphaFoldDB" id="A0A8X6SA32"/>
<evidence type="ECO:0000256" key="10">
    <source>
        <dbReference type="SAM" id="SignalP"/>
    </source>
</evidence>
<dbReference type="PROSITE" id="PS00086">
    <property type="entry name" value="CYTOCHROME_P450"/>
    <property type="match status" value="1"/>
</dbReference>
<dbReference type="InterPro" id="IPR017972">
    <property type="entry name" value="Cyt_P450_CS"/>
</dbReference>
<keyword evidence="6 8" id="KW-0408">Iron</keyword>
<dbReference type="PRINTS" id="PR00385">
    <property type="entry name" value="P450"/>
</dbReference>
<proteinExistence type="inferred from homology"/>
<comment type="similarity">
    <text evidence="2 9">Belongs to the cytochrome P450 family.</text>
</comment>
<dbReference type="InterPro" id="IPR001128">
    <property type="entry name" value="Cyt_P450"/>
</dbReference>
<comment type="cofactor">
    <cofactor evidence="1 8">
        <name>heme</name>
        <dbReference type="ChEBI" id="CHEBI:30413"/>
    </cofactor>
</comment>
<evidence type="ECO:0000313" key="12">
    <source>
        <dbReference type="Proteomes" id="UP000887159"/>
    </source>
</evidence>
<accession>A0A8X6SA32</accession>
<dbReference type="Proteomes" id="UP000887159">
    <property type="component" value="Unassembled WGS sequence"/>
</dbReference>
<dbReference type="GO" id="GO:0004497">
    <property type="term" value="F:monooxygenase activity"/>
    <property type="evidence" value="ECO:0007669"/>
    <property type="project" value="UniProtKB-KW"/>
</dbReference>
<keyword evidence="3 8" id="KW-0349">Heme</keyword>
<organism evidence="11 12">
    <name type="scientific">Trichonephila clavipes</name>
    <name type="common">Golden silk orbweaver</name>
    <name type="synonym">Nephila clavipes</name>
    <dbReference type="NCBI Taxonomy" id="2585209"/>
    <lineage>
        <taxon>Eukaryota</taxon>
        <taxon>Metazoa</taxon>
        <taxon>Ecdysozoa</taxon>
        <taxon>Arthropoda</taxon>
        <taxon>Chelicerata</taxon>
        <taxon>Arachnida</taxon>
        <taxon>Araneae</taxon>
        <taxon>Araneomorphae</taxon>
        <taxon>Entelegynae</taxon>
        <taxon>Araneoidea</taxon>
        <taxon>Nephilidae</taxon>
        <taxon>Trichonephila</taxon>
    </lineage>
</organism>
<evidence type="ECO:0000256" key="5">
    <source>
        <dbReference type="ARBA" id="ARBA00023002"/>
    </source>
</evidence>
<protein>
    <submittedName>
        <fullName evidence="11">Cytochrome P450 302a1, mitochondrial</fullName>
    </submittedName>
</protein>
<dbReference type="SUPFAM" id="SSF48264">
    <property type="entry name" value="Cytochrome P450"/>
    <property type="match status" value="1"/>
</dbReference>
<evidence type="ECO:0000256" key="4">
    <source>
        <dbReference type="ARBA" id="ARBA00022723"/>
    </source>
</evidence>
<reference evidence="11" key="1">
    <citation type="submission" date="2020-08" db="EMBL/GenBank/DDBJ databases">
        <title>Multicomponent nature underlies the extraordinary mechanical properties of spider dragline silk.</title>
        <authorList>
            <person name="Kono N."/>
            <person name="Nakamura H."/>
            <person name="Mori M."/>
            <person name="Yoshida Y."/>
            <person name="Ohtoshi R."/>
            <person name="Malay A.D."/>
            <person name="Moran D.A.P."/>
            <person name="Tomita M."/>
            <person name="Numata K."/>
            <person name="Arakawa K."/>
        </authorList>
    </citation>
    <scope>NUCLEOTIDE SEQUENCE</scope>
</reference>
<evidence type="ECO:0000256" key="6">
    <source>
        <dbReference type="ARBA" id="ARBA00023004"/>
    </source>
</evidence>
<feature type="chain" id="PRO_5036471877" evidence="10">
    <location>
        <begin position="35"/>
        <end position="557"/>
    </location>
</feature>
<dbReference type="PANTHER" id="PTHR24279">
    <property type="entry name" value="CYTOCHROME P450"/>
    <property type="match status" value="1"/>
</dbReference>
<keyword evidence="5 9" id="KW-0560">Oxidoreductase</keyword>
<dbReference type="Gene3D" id="1.10.630.10">
    <property type="entry name" value="Cytochrome P450"/>
    <property type="match status" value="1"/>
</dbReference>
<keyword evidence="4 8" id="KW-0479">Metal-binding</keyword>
<dbReference type="PANTHER" id="PTHR24279:SF120">
    <property type="entry name" value="CYTOCHROME P450"/>
    <property type="match status" value="1"/>
</dbReference>
<name>A0A8X6SA32_TRICX</name>
<dbReference type="GO" id="GO:0020037">
    <property type="term" value="F:heme binding"/>
    <property type="evidence" value="ECO:0007669"/>
    <property type="project" value="InterPro"/>
</dbReference>
<keyword evidence="10" id="KW-0732">Signal</keyword>
<dbReference type="InterPro" id="IPR050479">
    <property type="entry name" value="CYP11_CYP27_families"/>
</dbReference>
<dbReference type="GO" id="GO:0016705">
    <property type="term" value="F:oxidoreductase activity, acting on paired donors, with incorporation or reduction of molecular oxygen"/>
    <property type="evidence" value="ECO:0007669"/>
    <property type="project" value="InterPro"/>
</dbReference>
<sequence>MAVVDSCVDWITFPMCRLGCLVCLELNLYVQVCGFDPDPSLWTFVTRNRQHPCRMIVRHLKHACLAWLLSTGCKVLSCHFSQEASFETPYWHRYFPDKRIRGFDEMPTVGPVTEEYKNFKIHEAYQRWVLEVGHVVKELFSDGSCCVHVYHKDDFVTIYRNDGKYPLRKSHQVIARYRRDRPHLYNSVGLGPGMGAEWHYLRRMLPSGVGGNAYLPLRQQLEEVADDFVDLVQSNLDENNEIDILPYMFRWAFESIGVITLNRRLNALAKVKNEEAENLIEAAHLTNEIIFLSNVGDFEKQYERLIPAQDYFAKVIMAYLLEANLDPEGSCLVNKLSAEGASPKDILTLILDLFQGAIGTVPLTLNWALYQVCRCPGIQERARKDLLRIMPNKDSRYYESAGRRVELLFQASNASPIVQAILRETLRLSPPAIGNGRINSKDLVLGGYLVPAGNMIVLQSQAACRLEEYFERPLEFIPDRFLDSEKYHKKGGVNRPFGFGPRACIGQPFAHGQLTLALSKILRNFEVTYNREEVGIINRLHNEPDRPVIFKMEQVPH</sequence>
<evidence type="ECO:0000256" key="3">
    <source>
        <dbReference type="ARBA" id="ARBA00022617"/>
    </source>
</evidence>
<comment type="caution">
    <text evidence="11">The sequence shown here is derived from an EMBL/GenBank/DDBJ whole genome shotgun (WGS) entry which is preliminary data.</text>
</comment>
<dbReference type="Pfam" id="PF00067">
    <property type="entry name" value="p450"/>
    <property type="match status" value="1"/>
</dbReference>
<dbReference type="EMBL" id="BMAU01021291">
    <property type="protein sequence ID" value="GFY09674.1"/>
    <property type="molecule type" value="Genomic_DNA"/>
</dbReference>
<keyword evidence="7 9" id="KW-0503">Monooxygenase</keyword>